<dbReference type="EMBL" id="JAFHLR010000034">
    <property type="protein sequence ID" value="KAG5467921.1"/>
    <property type="molecule type" value="Genomic_DNA"/>
</dbReference>
<evidence type="ECO:0000313" key="4">
    <source>
        <dbReference type="EMBL" id="KAG5467921.1"/>
    </source>
</evidence>
<protein>
    <recommendedName>
        <fullName evidence="1">Serine/threonine-protein phosphatase</fullName>
        <ecNumber evidence="1">3.1.3.16</ecNumber>
    </recommendedName>
</protein>
<feature type="domain" description="Serine/threonine specific protein phosphatases" evidence="3">
    <location>
        <begin position="232"/>
        <end position="237"/>
    </location>
</feature>
<dbReference type="CDD" id="cd00144">
    <property type="entry name" value="MPP_PPP_family"/>
    <property type="match status" value="1"/>
</dbReference>
<evidence type="ECO:0000313" key="5">
    <source>
        <dbReference type="Proteomes" id="UP000674143"/>
    </source>
</evidence>
<dbReference type="RefSeq" id="XP_067059723.1">
    <property type="nucleotide sequence ID" value="XM_067203073.1"/>
</dbReference>
<accession>A0A836GZB2</accession>
<comment type="similarity">
    <text evidence="1">Belongs to the PPP phosphatase family.</text>
</comment>
<dbReference type="GO" id="GO:0005634">
    <property type="term" value="C:nucleus"/>
    <property type="evidence" value="ECO:0007669"/>
    <property type="project" value="TreeGrafter"/>
</dbReference>
<dbReference type="PRINTS" id="PR00114">
    <property type="entry name" value="STPHPHTASE"/>
</dbReference>
<evidence type="ECO:0000259" key="3">
    <source>
        <dbReference type="PROSITE" id="PS00125"/>
    </source>
</evidence>
<dbReference type="PANTHER" id="PTHR11668:SF514">
    <property type="entry name" value="SERINE_THREONINE-PROTEIN PHOSPHATASE"/>
    <property type="match status" value="1"/>
</dbReference>
<comment type="catalytic activity">
    <reaction evidence="1">
        <text>O-phospho-L-threonyl-[protein] + H2O = L-threonyl-[protein] + phosphate</text>
        <dbReference type="Rhea" id="RHEA:47004"/>
        <dbReference type="Rhea" id="RHEA-COMP:11060"/>
        <dbReference type="Rhea" id="RHEA-COMP:11605"/>
        <dbReference type="ChEBI" id="CHEBI:15377"/>
        <dbReference type="ChEBI" id="CHEBI:30013"/>
        <dbReference type="ChEBI" id="CHEBI:43474"/>
        <dbReference type="ChEBI" id="CHEBI:61977"/>
        <dbReference type="EC" id="3.1.3.16"/>
    </reaction>
</comment>
<feature type="compositionally biased region" description="Low complexity" evidence="2">
    <location>
        <begin position="160"/>
        <end position="179"/>
    </location>
</feature>
<dbReference type="PROSITE" id="PS00125">
    <property type="entry name" value="SER_THR_PHOSPHATASE"/>
    <property type="match status" value="1"/>
</dbReference>
<feature type="compositionally biased region" description="Basic and acidic residues" evidence="2">
    <location>
        <begin position="142"/>
        <end position="155"/>
    </location>
</feature>
<gene>
    <name evidence="4" type="ORF">LSCM4_01007</name>
</gene>
<keyword evidence="5" id="KW-1185">Reference proteome</keyword>
<proteinExistence type="inferred from homology"/>
<comment type="caution">
    <text evidence="4">The sequence shown here is derived from an EMBL/GenBank/DDBJ whole genome shotgun (WGS) entry which is preliminary data.</text>
</comment>
<name>A0A836GZB2_9TRYP</name>
<reference evidence="5" key="1">
    <citation type="journal article" date="2021" name="Microbiol. Resour. Announc.">
        <title>LGAAP: Leishmaniinae Genome Assembly and Annotation Pipeline.</title>
        <authorList>
            <person name="Almutairi H."/>
            <person name="Urbaniak M.D."/>
            <person name="Bates M.D."/>
            <person name="Jariyapan N."/>
            <person name="Kwakye-Nuako G."/>
            <person name="Thomaz-Soccol V."/>
            <person name="Al-Salem W.S."/>
            <person name="Dillon R.J."/>
            <person name="Bates P.A."/>
            <person name="Gatherer D."/>
        </authorList>
    </citation>
    <scope>NUCLEOTIDE SEQUENCE [LARGE SCALE GENOMIC DNA]</scope>
</reference>
<dbReference type="Gene3D" id="3.60.21.10">
    <property type="match status" value="1"/>
</dbReference>
<keyword evidence="1" id="KW-0378">Hydrolase</keyword>
<dbReference type="GO" id="GO:0005737">
    <property type="term" value="C:cytoplasm"/>
    <property type="evidence" value="ECO:0007669"/>
    <property type="project" value="TreeGrafter"/>
</dbReference>
<feature type="region of interest" description="Disordered" evidence="2">
    <location>
        <begin position="135"/>
        <end position="186"/>
    </location>
</feature>
<dbReference type="SMART" id="SM00156">
    <property type="entry name" value="PP2Ac"/>
    <property type="match status" value="1"/>
</dbReference>
<dbReference type="Pfam" id="PF00149">
    <property type="entry name" value="Metallophos"/>
    <property type="match status" value="1"/>
</dbReference>
<dbReference type="InterPro" id="IPR050341">
    <property type="entry name" value="PP1_catalytic_subunit"/>
</dbReference>
<feature type="region of interest" description="Disordered" evidence="2">
    <location>
        <begin position="403"/>
        <end position="428"/>
    </location>
</feature>
<evidence type="ECO:0000256" key="1">
    <source>
        <dbReference type="RuleBase" id="RU004273"/>
    </source>
</evidence>
<dbReference type="SUPFAM" id="SSF56300">
    <property type="entry name" value="Metallo-dependent phosphatases"/>
    <property type="match status" value="1"/>
</dbReference>
<dbReference type="InterPro" id="IPR006186">
    <property type="entry name" value="Ser/Thr-sp_prot-phosphatase"/>
</dbReference>
<dbReference type="PANTHER" id="PTHR11668">
    <property type="entry name" value="SERINE/THREONINE PROTEIN PHOSPHATASE"/>
    <property type="match status" value="1"/>
</dbReference>
<dbReference type="EC" id="3.1.3.16" evidence="1"/>
<evidence type="ECO:0000256" key="2">
    <source>
        <dbReference type="SAM" id="MobiDB-lite"/>
    </source>
</evidence>
<sequence length="642" mass="69801">MNTHVTPLVCSSVEITGSDADDALYYLYDPKLVPPARNKYTRVVSELLAGYFDSSYVDNVDIMDILRGGAMEAVELCEDAKSILSKEPTVLDLWVGETDDFVFVGDIHGQFNDLLHSVLSVQLAYSAHVSRRGTKGILQRTQRTDDEGGRGEGSRPSHIAAAPTLSSSLASVPSSSTASCRRHDSHDCGPGPGKTIRFLFLGDYVDRGPRGVEVVVLLLALKIEYPQHIFLLRGNHEEALTNRLYGFFSECRAKIFTVHPAIGHTCYTESGCDGECASLIQRSPRNLAKEAAEAECLNTHERVVHLEGACASHLAFTSGSSRSNSGSAEVKSCLANTDADAWMSFNATFCWLPLAAVVRCCAGSFFCTHGGLSPTLRCISQLHRLKRETYGTGLCETMTPPLSRCDSLSSSPESSPRDAYGTPTSKREPDQIIDGLLWSDPVDHEAGCRINVRGCGYSFGADVTCRFLDSHYGYTASQPPQMRAKVHQGDEEEKHLCPGTEPPTNAQRCESQRMQFIMRAHQCVKAGFQWSQEGMIVTVFSAPNYCGMNGNKGAIAMLRGAAQASGASIQLEFKVYDSFKCDLSSGGSQATLGKLEHKKSGSNLPAVGVAPSHCRTLPLRDRNVVNNPILEAYFGKITKPEN</sequence>
<dbReference type="AlphaFoldDB" id="A0A836GZB2"/>
<dbReference type="InterPro" id="IPR004843">
    <property type="entry name" value="Calcineurin-like_PHP"/>
</dbReference>
<dbReference type="GO" id="GO:0004722">
    <property type="term" value="F:protein serine/threonine phosphatase activity"/>
    <property type="evidence" value="ECO:0007669"/>
    <property type="project" value="UniProtKB-EC"/>
</dbReference>
<organism evidence="4 5">
    <name type="scientific">Leishmania orientalis</name>
    <dbReference type="NCBI Taxonomy" id="2249476"/>
    <lineage>
        <taxon>Eukaryota</taxon>
        <taxon>Discoba</taxon>
        <taxon>Euglenozoa</taxon>
        <taxon>Kinetoplastea</taxon>
        <taxon>Metakinetoplastina</taxon>
        <taxon>Trypanosomatida</taxon>
        <taxon>Trypanosomatidae</taxon>
        <taxon>Leishmaniinae</taxon>
        <taxon>Leishmania</taxon>
    </lineage>
</organism>
<feature type="compositionally biased region" description="Low complexity" evidence="2">
    <location>
        <begin position="403"/>
        <end position="418"/>
    </location>
</feature>
<reference evidence="5" key="2">
    <citation type="journal article" date="2021" name="Sci. Data">
        <title>Chromosome-scale genome sequencing, assembly and annotation of six genomes from subfamily Leishmaniinae.</title>
        <authorList>
            <person name="Almutairi H."/>
            <person name="Urbaniak M.D."/>
            <person name="Bates M.D."/>
            <person name="Jariyapan N."/>
            <person name="Kwakye-Nuako G."/>
            <person name="Thomaz Soccol V."/>
            <person name="Al-Salem W.S."/>
            <person name="Dillon R.J."/>
            <person name="Bates P.A."/>
            <person name="Gatherer D."/>
        </authorList>
    </citation>
    <scope>NUCLEOTIDE SEQUENCE [LARGE SCALE GENOMIC DNA]</scope>
</reference>
<dbReference type="KEGG" id="loi:92357007"/>
<dbReference type="InterPro" id="IPR029052">
    <property type="entry name" value="Metallo-depent_PP-like"/>
</dbReference>
<dbReference type="Proteomes" id="UP000674143">
    <property type="component" value="Unassembled WGS sequence"/>
</dbReference>
<dbReference type="GeneID" id="92357007"/>